<feature type="compositionally biased region" description="Low complexity" evidence="1">
    <location>
        <begin position="13"/>
        <end position="26"/>
    </location>
</feature>
<dbReference type="AlphaFoldDB" id="A0AAV8ZWF2"/>
<evidence type="ECO:0000313" key="3">
    <source>
        <dbReference type="Proteomes" id="UP001162156"/>
    </source>
</evidence>
<dbReference type="Proteomes" id="UP001162156">
    <property type="component" value="Unassembled WGS sequence"/>
</dbReference>
<dbReference type="EMBL" id="JANEYF010000117">
    <property type="protein sequence ID" value="KAJ8972124.1"/>
    <property type="molecule type" value="Genomic_DNA"/>
</dbReference>
<evidence type="ECO:0000256" key="1">
    <source>
        <dbReference type="SAM" id="MobiDB-lite"/>
    </source>
</evidence>
<sequence length="187" mass="21601">MLPCKSESFTFHRNNSTNSSDSSTRSAGMQHCRRKLQDKFDQTDKGNENESKTQIGDRSVLSVLSLNDSTRRVLRNGAERITKTFNTVRTTFGTISQRSFYYLSSITCNEFWKQCRDSKYQQKRRQILEEGPMTPSCATPHTFSKHILGRTPTKLYSPFGIESPYSKSTTYDKENLPPKCHQQLFKF</sequence>
<comment type="caution">
    <text evidence="2">The sequence shown here is derived from an EMBL/GenBank/DDBJ whole genome shotgun (WGS) entry which is preliminary data.</text>
</comment>
<evidence type="ECO:0000313" key="2">
    <source>
        <dbReference type="EMBL" id="KAJ8972124.1"/>
    </source>
</evidence>
<proteinExistence type="predicted"/>
<organism evidence="2 3">
    <name type="scientific">Rhamnusium bicolor</name>
    <dbReference type="NCBI Taxonomy" id="1586634"/>
    <lineage>
        <taxon>Eukaryota</taxon>
        <taxon>Metazoa</taxon>
        <taxon>Ecdysozoa</taxon>
        <taxon>Arthropoda</taxon>
        <taxon>Hexapoda</taxon>
        <taxon>Insecta</taxon>
        <taxon>Pterygota</taxon>
        <taxon>Neoptera</taxon>
        <taxon>Endopterygota</taxon>
        <taxon>Coleoptera</taxon>
        <taxon>Polyphaga</taxon>
        <taxon>Cucujiformia</taxon>
        <taxon>Chrysomeloidea</taxon>
        <taxon>Cerambycidae</taxon>
        <taxon>Lepturinae</taxon>
        <taxon>Rhagiini</taxon>
        <taxon>Rhamnusium</taxon>
    </lineage>
</organism>
<feature type="region of interest" description="Disordered" evidence="1">
    <location>
        <begin position="1"/>
        <end position="33"/>
    </location>
</feature>
<name>A0AAV8ZWF2_9CUCU</name>
<accession>A0AAV8ZWF2</accession>
<keyword evidence="3" id="KW-1185">Reference proteome</keyword>
<gene>
    <name evidence="2" type="ORF">NQ314_000350</name>
</gene>
<reference evidence="2" key="1">
    <citation type="journal article" date="2023" name="Insect Mol. Biol.">
        <title>Genome sequencing provides insights into the evolution of gene families encoding plant cell wall-degrading enzymes in longhorned beetles.</title>
        <authorList>
            <person name="Shin N.R."/>
            <person name="Okamura Y."/>
            <person name="Kirsch R."/>
            <person name="Pauchet Y."/>
        </authorList>
    </citation>
    <scope>NUCLEOTIDE SEQUENCE</scope>
    <source>
        <strain evidence="2">RBIC_L_NR</strain>
    </source>
</reference>
<protein>
    <submittedName>
        <fullName evidence="2">Uncharacterized protein</fullName>
    </submittedName>
</protein>